<keyword evidence="2" id="KW-0479">Metal-binding</keyword>
<keyword evidence="3" id="KW-0223">Dioxygenase</keyword>
<name>A0AA40DLU0_9PEZI</name>
<dbReference type="Proteomes" id="UP001172102">
    <property type="component" value="Unassembled WGS sequence"/>
</dbReference>
<reference evidence="7" key="1">
    <citation type="submission" date="2023-06" db="EMBL/GenBank/DDBJ databases">
        <title>Genome-scale phylogeny and comparative genomics of the fungal order Sordariales.</title>
        <authorList>
            <consortium name="Lawrence Berkeley National Laboratory"/>
            <person name="Hensen N."/>
            <person name="Bonometti L."/>
            <person name="Westerberg I."/>
            <person name="Brannstrom I.O."/>
            <person name="Guillou S."/>
            <person name="Cros-Aarteil S."/>
            <person name="Calhoun S."/>
            <person name="Haridas S."/>
            <person name="Kuo A."/>
            <person name="Mondo S."/>
            <person name="Pangilinan J."/>
            <person name="Riley R."/>
            <person name="Labutti K."/>
            <person name="Andreopoulos B."/>
            <person name="Lipzen A."/>
            <person name="Chen C."/>
            <person name="Yanf M."/>
            <person name="Daum C."/>
            <person name="Ng V."/>
            <person name="Clum A."/>
            <person name="Steindorff A."/>
            <person name="Ohm R."/>
            <person name="Martin F."/>
            <person name="Silar P."/>
            <person name="Natvig D."/>
            <person name="Lalanne C."/>
            <person name="Gautier V."/>
            <person name="Ament-Velasquez S.L."/>
            <person name="Kruys A."/>
            <person name="Hutchinson M.I."/>
            <person name="Powell A.J."/>
            <person name="Barry K."/>
            <person name="Miller A.N."/>
            <person name="Grigoriev I.V."/>
            <person name="Debuchy R."/>
            <person name="Gladieux P."/>
            <person name="Thoren M.H."/>
            <person name="Johannesson H."/>
        </authorList>
    </citation>
    <scope>NUCLEOTIDE SEQUENCE</scope>
    <source>
        <strain evidence="7">SMH4607-1</strain>
    </source>
</reference>
<gene>
    <name evidence="7" type="ORF">B0H67DRAFT_464059</name>
</gene>
<feature type="non-terminal residue" evidence="7">
    <location>
        <position position="232"/>
    </location>
</feature>
<dbReference type="GO" id="GO:0005783">
    <property type="term" value="C:endoplasmic reticulum"/>
    <property type="evidence" value="ECO:0007669"/>
    <property type="project" value="TreeGrafter"/>
</dbReference>
<feature type="non-terminal residue" evidence="7">
    <location>
        <position position="1"/>
    </location>
</feature>
<dbReference type="Pfam" id="PF13640">
    <property type="entry name" value="2OG-FeII_Oxy_3"/>
    <property type="match status" value="1"/>
</dbReference>
<comment type="cofactor">
    <cofactor evidence="1">
        <name>L-ascorbate</name>
        <dbReference type="ChEBI" id="CHEBI:38290"/>
    </cofactor>
</comment>
<keyword evidence="8" id="KW-1185">Reference proteome</keyword>
<evidence type="ECO:0000256" key="3">
    <source>
        <dbReference type="ARBA" id="ARBA00022964"/>
    </source>
</evidence>
<dbReference type="InterPro" id="IPR045054">
    <property type="entry name" value="P4HA-like"/>
</dbReference>
<evidence type="ECO:0000259" key="6">
    <source>
        <dbReference type="SMART" id="SM00702"/>
    </source>
</evidence>
<sequence>PTTCPPHSYTTQLISLDPLLIYITNFTTPAERASLIATGLPLLEPSPIIGAAHLAQARTSWSAPLPDTDATLACVLARAAAFLGPALLLPPDDGRRVVEMGPAQMVRYSAGQRFDVHTDWFARPRLLDEDGAAGRRRLYNRVATIFAVLEADGVEGGETWFPHVAVGGEGALWREREGGTAFKAVPGNALFWLNLLGDGTGDVRTAHAGLPVEGGFKTALNIWPRVFFGPDA</sequence>
<dbReference type="PANTHER" id="PTHR10869:SF242">
    <property type="entry name" value="PROLYL 4-HYDROXYLASE ALPHA SUBUNIT DOMAIN-CONTAINING PROTEIN"/>
    <property type="match status" value="1"/>
</dbReference>
<keyword evidence="4" id="KW-0560">Oxidoreductase</keyword>
<dbReference type="GO" id="GO:0031418">
    <property type="term" value="F:L-ascorbic acid binding"/>
    <property type="evidence" value="ECO:0007669"/>
    <property type="project" value="InterPro"/>
</dbReference>
<keyword evidence="5" id="KW-0408">Iron</keyword>
<protein>
    <recommendedName>
        <fullName evidence="6">Prolyl 4-hydroxylase alpha subunit domain-containing protein</fullName>
    </recommendedName>
</protein>
<comment type="caution">
    <text evidence="7">The sequence shown here is derived from an EMBL/GenBank/DDBJ whole genome shotgun (WGS) entry which is preliminary data.</text>
</comment>
<feature type="domain" description="Prolyl 4-hydroxylase alpha subunit" evidence="6">
    <location>
        <begin position="18"/>
        <end position="225"/>
    </location>
</feature>
<evidence type="ECO:0000256" key="1">
    <source>
        <dbReference type="ARBA" id="ARBA00001961"/>
    </source>
</evidence>
<evidence type="ECO:0000256" key="2">
    <source>
        <dbReference type="ARBA" id="ARBA00022723"/>
    </source>
</evidence>
<dbReference type="GO" id="GO:0005506">
    <property type="term" value="F:iron ion binding"/>
    <property type="evidence" value="ECO:0007669"/>
    <property type="project" value="InterPro"/>
</dbReference>
<organism evidence="7 8">
    <name type="scientific">Lasiosphaeris hirsuta</name>
    <dbReference type="NCBI Taxonomy" id="260670"/>
    <lineage>
        <taxon>Eukaryota</taxon>
        <taxon>Fungi</taxon>
        <taxon>Dikarya</taxon>
        <taxon>Ascomycota</taxon>
        <taxon>Pezizomycotina</taxon>
        <taxon>Sordariomycetes</taxon>
        <taxon>Sordariomycetidae</taxon>
        <taxon>Sordariales</taxon>
        <taxon>Lasiosphaeriaceae</taxon>
        <taxon>Lasiosphaeris</taxon>
    </lineage>
</organism>
<dbReference type="AlphaFoldDB" id="A0AA40DLU0"/>
<dbReference type="InterPro" id="IPR044862">
    <property type="entry name" value="Pro_4_hyd_alph_FE2OG_OXY"/>
</dbReference>
<dbReference type="Gene3D" id="2.60.120.620">
    <property type="entry name" value="q2cbj1_9rhob like domain"/>
    <property type="match status" value="1"/>
</dbReference>
<dbReference type="SMART" id="SM00702">
    <property type="entry name" value="P4Hc"/>
    <property type="match status" value="1"/>
</dbReference>
<evidence type="ECO:0000256" key="4">
    <source>
        <dbReference type="ARBA" id="ARBA00023002"/>
    </source>
</evidence>
<dbReference type="GO" id="GO:0004656">
    <property type="term" value="F:procollagen-proline 4-dioxygenase activity"/>
    <property type="evidence" value="ECO:0007669"/>
    <property type="project" value="TreeGrafter"/>
</dbReference>
<evidence type="ECO:0000256" key="5">
    <source>
        <dbReference type="ARBA" id="ARBA00023004"/>
    </source>
</evidence>
<dbReference type="InterPro" id="IPR006620">
    <property type="entry name" value="Pro_4_hyd_alph"/>
</dbReference>
<dbReference type="PANTHER" id="PTHR10869">
    <property type="entry name" value="PROLYL 4-HYDROXYLASE ALPHA SUBUNIT"/>
    <property type="match status" value="1"/>
</dbReference>
<evidence type="ECO:0000313" key="8">
    <source>
        <dbReference type="Proteomes" id="UP001172102"/>
    </source>
</evidence>
<accession>A0AA40DLU0</accession>
<proteinExistence type="predicted"/>
<evidence type="ECO:0000313" key="7">
    <source>
        <dbReference type="EMBL" id="KAK0705547.1"/>
    </source>
</evidence>
<dbReference type="EMBL" id="JAUKUA010000007">
    <property type="protein sequence ID" value="KAK0705547.1"/>
    <property type="molecule type" value="Genomic_DNA"/>
</dbReference>